<organism evidence="1 2">
    <name type="scientific">Rudanella paleaurantiibacter</name>
    <dbReference type="NCBI Taxonomy" id="2614655"/>
    <lineage>
        <taxon>Bacteria</taxon>
        <taxon>Pseudomonadati</taxon>
        <taxon>Bacteroidota</taxon>
        <taxon>Cytophagia</taxon>
        <taxon>Cytophagales</taxon>
        <taxon>Cytophagaceae</taxon>
        <taxon>Rudanella</taxon>
    </lineage>
</organism>
<evidence type="ECO:0000313" key="1">
    <source>
        <dbReference type="EMBL" id="KAB7732309.1"/>
    </source>
</evidence>
<evidence type="ECO:0008006" key="3">
    <source>
        <dbReference type="Google" id="ProtNLM"/>
    </source>
</evidence>
<name>A0A7J5U3C7_9BACT</name>
<comment type="caution">
    <text evidence="1">The sequence shown here is derived from an EMBL/GenBank/DDBJ whole genome shotgun (WGS) entry which is preliminary data.</text>
</comment>
<evidence type="ECO:0000313" key="2">
    <source>
        <dbReference type="Proteomes" id="UP000488299"/>
    </source>
</evidence>
<keyword evidence="2" id="KW-1185">Reference proteome</keyword>
<dbReference type="SUPFAM" id="SSF82185">
    <property type="entry name" value="Histone H3 K4-specific methyltransferase SET7/9 N-terminal domain"/>
    <property type="match status" value="1"/>
</dbReference>
<reference evidence="1 2" key="1">
    <citation type="submission" date="2019-10" db="EMBL/GenBank/DDBJ databases">
        <title>Rudanella paleaurantiibacter sp. nov., isolated from sludge.</title>
        <authorList>
            <person name="Xu S.Q."/>
        </authorList>
    </citation>
    <scope>NUCLEOTIDE SEQUENCE [LARGE SCALE GENOMIC DNA]</scope>
    <source>
        <strain evidence="1 2">HX-22-17</strain>
    </source>
</reference>
<gene>
    <name evidence="1" type="ORF">F5984_07350</name>
</gene>
<dbReference type="Gene3D" id="3.90.930.1">
    <property type="match status" value="1"/>
</dbReference>
<accession>A0A7J5U3C7</accession>
<sequence length="259" mass="30962">MPDLGLKVKQLKKRKDEFKEALREAKKKRMARTEYEGIPIVRITNKFGSGDRTVVEEFYVLKQYQKPAAYLRDFYWFDQKGNRVTNAVPRDREQAEIQIMHGPYKRFDNGNLTDEGYYYVGAKDGRWEKYDRNFMLVDKVRWHRGFPAEARITYYDSAHTRVKEVIPVEFGKIKGTYMAFHENGRLAEEGRYDNGVKVGRWTEYYPNTTRQFRRKLTQHARDQWDTGFEPYVISEWDEKGKMTYERPKENTVVEEADDN</sequence>
<proteinExistence type="predicted"/>
<dbReference type="AlphaFoldDB" id="A0A7J5U3C7"/>
<protein>
    <recommendedName>
        <fullName evidence="3">Toxin-antitoxin system YwqK family antitoxin</fullName>
    </recommendedName>
</protein>
<dbReference type="EMBL" id="WELI01000002">
    <property type="protein sequence ID" value="KAB7732309.1"/>
    <property type="molecule type" value="Genomic_DNA"/>
</dbReference>
<dbReference type="Proteomes" id="UP000488299">
    <property type="component" value="Unassembled WGS sequence"/>
</dbReference>